<dbReference type="AlphaFoldDB" id="A0A381WQQ1"/>
<dbReference type="InterPro" id="IPR000387">
    <property type="entry name" value="Tyr_Pase_dom"/>
</dbReference>
<dbReference type="PANTHER" id="PTHR31126:SF1">
    <property type="entry name" value="TYROSINE SPECIFIC PROTEIN PHOSPHATASES DOMAIN-CONTAINING PROTEIN"/>
    <property type="match status" value="1"/>
</dbReference>
<dbReference type="Gene3D" id="3.90.190.10">
    <property type="entry name" value="Protein tyrosine phosphatase superfamily"/>
    <property type="match status" value="1"/>
</dbReference>
<dbReference type="PANTHER" id="PTHR31126">
    <property type="entry name" value="TYROSINE-PROTEIN PHOSPHATASE"/>
    <property type="match status" value="1"/>
</dbReference>
<reference evidence="2" key="1">
    <citation type="submission" date="2018-05" db="EMBL/GenBank/DDBJ databases">
        <authorList>
            <person name="Lanie J.A."/>
            <person name="Ng W.-L."/>
            <person name="Kazmierczak K.M."/>
            <person name="Andrzejewski T.M."/>
            <person name="Davidsen T.M."/>
            <person name="Wayne K.J."/>
            <person name="Tettelin H."/>
            <person name="Glass J.I."/>
            <person name="Rusch D."/>
            <person name="Podicherti R."/>
            <person name="Tsui H.-C.T."/>
            <person name="Winkler M.E."/>
        </authorList>
    </citation>
    <scope>NUCLEOTIDE SEQUENCE</scope>
</reference>
<dbReference type="PROSITE" id="PS50056">
    <property type="entry name" value="TYR_PHOSPHATASE_2"/>
    <property type="match status" value="1"/>
</dbReference>
<gene>
    <name evidence="2" type="ORF">METZ01_LOCUS107690</name>
</gene>
<feature type="non-terminal residue" evidence="2">
    <location>
        <position position="1"/>
    </location>
</feature>
<dbReference type="InterPro" id="IPR029021">
    <property type="entry name" value="Prot-tyrosine_phosphatase-like"/>
</dbReference>
<dbReference type="SUPFAM" id="SSF52799">
    <property type="entry name" value="(Phosphotyrosine protein) phosphatases II"/>
    <property type="match status" value="1"/>
</dbReference>
<dbReference type="EMBL" id="UINC01012573">
    <property type="protein sequence ID" value="SVA54836.1"/>
    <property type="molecule type" value="Genomic_DNA"/>
</dbReference>
<accession>A0A381WQQ1</accession>
<organism evidence="2">
    <name type="scientific">marine metagenome</name>
    <dbReference type="NCBI Taxonomy" id="408172"/>
    <lineage>
        <taxon>unclassified sequences</taxon>
        <taxon>metagenomes</taxon>
        <taxon>ecological metagenomes</taxon>
    </lineage>
</organism>
<dbReference type="InterPro" id="IPR026893">
    <property type="entry name" value="Tyr/Ser_Pase_IphP-type"/>
</dbReference>
<dbReference type="PROSITE" id="PS00383">
    <property type="entry name" value="TYR_PHOSPHATASE_1"/>
    <property type="match status" value="1"/>
</dbReference>
<evidence type="ECO:0000259" key="1">
    <source>
        <dbReference type="PROSITE" id="PS50056"/>
    </source>
</evidence>
<proteinExistence type="predicted"/>
<evidence type="ECO:0000313" key="2">
    <source>
        <dbReference type="EMBL" id="SVA54836.1"/>
    </source>
</evidence>
<protein>
    <recommendedName>
        <fullName evidence="1">Tyrosine specific protein phosphatases domain-containing protein</fullName>
    </recommendedName>
</protein>
<dbReference type="GO" id="GO:0004721">
    <property type="term" value="F:phosphoprotein phosphatase activity"/>
    <property type="evidence" value="ECO:0007669"/>
    <property type="project" value="InterPro"/>
</dbReference>
<name>A0A381WQQ1_9ZZZZ</name>
<sequence length="267" mass="30591">VDHSPKIIIPDANLRDMGGKKTQTGLEVKTGYLFRSGHLSELEKEDFNQFKNLQLKTIIDLRRPSEIEKYPTPNLEEVETLNFSVSSDDNEFAVAANFLNGEQLPTEITGKIIEKYFKNSVTKKLDSYIPVFESLTNTDNLPLLFHCVAGKDRTGIVSAFLLGILDVDESVIIEDYLLTNKLREKDMQLKEKQIRDHLVEITENGSEKFIEERMEIAQSLLYAKESFITSVFDEVKKSFGTWDSFRLNGLKISDERVKKLKNFLLTD</sequence>
<dbReference type="InterPro" id="IPR016130">
    <property type="entry name" value="Tyr_Pase_AS"/>
</dbReference>
<dbReference type="Pfam" id="PF13350">
    <property type="entry name" value="Y_phosphatase3"/>
    <property type="match status" value="1"/>
</dbReference>
<feature type="domain" description="Tyrosine specific protein phosphatases" evidence="1">
    <location>
        <begin position="126"/>
        <end position="195"/>
    </location>
</feature>